<name>T4VNG8_PARBF</name>
<dbReference type="AlphaFoldDB" id="T4VNG8"/>
<sequence>MFIKLDNINNRYWGRALLQGSLFMNLSKCMEINLFIKNKFISIQ</sequence>
<comment type="caution">
    <text evidence="1">The sequence shown here is derived from an EMBL/GenBank/DDBJ whole genome shotgun (WGS) entry which is preliminary data.</text>
</comment>
<organism evidence="1 2">
    <name type="scientific">Paraclostridium bifermentans ATCC 638 = DSM 14991</name>
    <dbReference type="NCBI Taxonomy" id="1233171"/>
    <lineage>
        <taxon>Bacteria</taxon>
        <taxon>Bacillati</taxon>
        <taxon>Bacillota</taxon>
        <taxon>Clostridia</taxon>
        <taxon>Peptostreptococcales</taxon>
        <taxon>Peptostreptococcaceae</taxon>
        <taxon>Paraclostridium</taxon>
    </lineage>
</organism>
<proteinExistence type="predicted"/>
<dbReference type="EMBL" id="AVNC01000015">
    <property type="protein sequence ID" value="EQK42665.1"/>
    <property type="molecule type" value="Genomic_DNA"/>
</dbReference>
<evidence type="ECO:0000313" key="2">
    <source>
        <dbReference type="Proteomes" id="UP000015688"/>
    </source>
</evidence>
<evidence type="ECO:0000313" key="1">
    <source>
        <dbReference type="EMBL" id="EQK42665.1"/>
    </source>
</evidence>
<protein>
    <submittedName>
        <fullName evidence="1">Uncharacterized protein</fullName>
    </submittedName>
</protein>
<gene>
    <name evidence="1" type="ORF">C672_1609</name>
</gene>
<accession>T4VNG8</accession>
<reference evidence="1 2" key="1">
    <citation type="submission" date="2013-06" db="EMBL/GenBank/DDBJ databases">
        <authorList>
            <person name="Walk S."/>
            <person name="Aronoff D."/>
            <person name="Young V.Y."/>
            <person name="Marsh J."/>
            <person name="Harrison L."/>
            <person name="Daugherty S.C."/>
            <person name="Shefchek K.A."/>
            <person name="Hine E.E."/>
            <person name="Tallon L.J."/>
            <person name="Sadzewicz L.K."/>
            <person name="Rasko D.A."/>
        </authorList>
    </citation>
    <scope>NUCLEOTIDE SEQUENCE [LARGE SCALE GENOMIC DNA]</scope>
    <source>
        <strain evidence="1 2">ATCC 638</strain>
    </source>
</reference>
<dbReference type="Proteomes" id="UP000015688">
    <property type="component" value="Unassembled WGS sequence"/>
</dbReference>